<evidence type="ECO:0000313" key="9">
    <source>
        <dbReference type="Proteomes" id="UP000305398"/>
    </source>
</evidence>
<dbReference type="EMBL" id="CP040896">
    <property type="protein sequence ID" value="QDA61140.1"/>
    <property type="molecule type" value="Genomic_DNA"/>
</dbReference>
<evidence type="ECO:0000256" key="1">
    <source>
        <dbReference type="ARBA" id="ARBA00004651"/>
    </source>
</evidence>
<dbReference type="Proteomes" id="UP000305398">
    <property type="component" value="Chromosome"/>
</dbReference>
<evidence type="ECO:0000256" key="3">
    <source>
        <dbReference type="ARBA" id="ARBA00022692"/>
    </source>
</evidence>
<dbReference type="PANTHER" id="PTHR36115:SF4">
    <property type="entry name" value="MEMBRANE PROTEIN"/>
    <property type="match status" value="1"/>
</dbReference>
<keyword evidence="9" id="KW-1185">Reference proteome</keyword>
<proteinExistence type="predicted"/>
<reference evidence="8 9" key="1">
    <citation type="submission" date="2019-06" db="EMBL/GenBank/DDBJ databases">
        <authorList>
            <person name="Srinivasan S."/>
        </authorList>
    </citation>
    <scope>NUCLEOTIDE SEQUENCE [LARGE SCALE GENOMIC DNA]</scope>
    <source>
        <strain evidence="8 9">17J68-5</strain>
    </source>
</reference>
<keyword evidence="2" id="KW-1003">Cell membrane</keyword>
<organism evidence="8 9">
    <name type="scientific">Hymenobacter jejuensis</name>
    <dbReference type="NCBI Taxonomy" id="2502781"/>
    <lineage>
        <taxon>Bacteria</taxon>
        <taxon>Pseudomonadati</taxon>
        <taxon>Bacteroidota</taxon>
        <taxon>Cytophagia</taxon>
        <taxon>Cytophagales</taxon>
        <taxon>Hymenobacteraceae</taxon>
        <taxon>Hymenobacter</taxon>
    </lineage>
</organism>
<dbReference type="RefSeq" id="WP_139516314.1">
    <property type="nucleotide sequence ID" value="NZ_CP040896.1"/>
</dbReference>
<keyword evidence="5 6" id="KW-0472">Membrane</keyword>
<keyword evidence="3 6" id="KW-0812">Transmembrane</keyword>
<dbReference type="Pfam" id="PF06271">
    <property type="entry name" value="RDD"/>
    <property type="match status" value="1"/>
</dbReference>
<comment type="subcellular location">
    <subcellularLocation>
        <location evidence="1">Cell membrane</location>
        <topology evidence="1">Multi-pass membrane protein</topology>
    </subcellularLocation>
</comment>
<dbReference type="KEGG" id="hyj:FHG12_13965"/>
<accession>A0A5B8A1D8</accession>
<name>A0A5B8A1D8_9BACT</name>
<sequence length="145" mass="16591">MEVTSTDSQETAEQLELAGKGRRFANYLLDLVFIYAFAFQIGIILSVAGMEAALNQLDNPLLGRLFGVLVLIVYYLFFETVFGRTIGKMITGTRVVTYEGTQPDFRTVFKRTMWRCVPYEAFSFLKSEQGKHDLRSETIVIRVRK</sequence>
<dbReference type="InterPro" id="IPR051791">
    <property type="entry name" value="Pra-immunoreactive"/>
</dbReference>
<keyword evidence="4 6" id="KW-1133">Transmembrane helix</keyword>
<protein>
    <submittedName>
        <fullName evidence="8">RDD family protein</fullName>
    </submittedName>
</protein>
<dbReference type="AlphaFoldDB" id="A0A5B8A1D8"/>
<evidence type="ECO:0000313" key="8">
    <source>
        <dbReference type="EMBL" id="QDA61140.1"/>
    </source>
</evidence>
<dbReference type="GO" id="GO:0005886">
    <property type="term" value="C:plasma membrane"/>
    <property type="evidence" value="ECO:0007669"/>
    <property type="project" value="UniProtKB-SubCell"/>
</dbReference>
<feature type="domain" description="RDD" evidence="7">
    <location>
        <begin position="18"/>
        <end position="124"/>
    </location>
</feature>
<dbReference type="InterPro" id="IPR010432">
    <property type="entry name" value="RDD"/>
</dbReference>
<dbReference type="OrthoDB" id="762068at2"/>
<feature type="transmembrane region" description="Helical" evidence="6">
    <location>
        <begin position="27"/>
        <end position="49"/>
    </location>
</feature>
<evidence type="ECO:0000256" key="5">
    <source>
        <dbReference type="ARBA" id="ARBA00023136"/>
    </source>
</evidence>
<evidence type="ECO:0000259" key="7">
    <source>
        <dbReference type="Pfam" id="PF06271"/>
    </source>
</evidence>
<evidence type="ECO:0000256" key="4">
    <source>
        <dbReference type="ARBA" id="ARBA00022989"/>
    </source>
</evidence>
<evidence type="ECO:0000256" key="2">
    <source>
        <dbReference type="ARBA" id="ARBA00022475"/>
    </source>
</evidence>
<feature type="transmembrane region" description="Helical" evidence="6">
    <location>
        <begin position="61"/>
        <end position="78"/>
    </location>
</feature>
<gene>
    <name evidence="8" type="ORF">FHG12_13965</name>
</gene>
<evidence type="ECO:0000256" key="6">
    <source>
        <dbReference type="SAM" id="Phobius"/>
    </source>
</evidence>
<dbReference type="PANTHER" id="PTHR36115">
    <property type="entry name" value="PROLINE-RICH ANTIGEN HOMOLOG-RELATED"/>
    <property type="match status" value="1"/>
</dbReference>